<protein>
    <submittedName>
        <fullName evidence="1">Uncharacterized protein</fullName>
    </submittedName>
</protein>
<sequence>MKHTFKKSEIEKMIKEEVERFVNNLSNNSEEEVGESFKYKVLILSKEISKPFAEFEVMRFEVMSLEDAVECAKYWVEKGYTLDQKETSREVLKAFSDNEKDINQEGGGVDYFSSMLDEAAVANMDPKITSKIKIVKAAIGTKELLEKIFEMLIESYSEANIKSELASKLIAAAEHYRKQKGIAPGLSEALGEIEATIRRAHKDLLGMLNPEEYLAGLVNLAFANQNPTIRQQMTVFLDKEISTIEKVTKSQHYGAPPQRR</sequence>
<evidence type="ECO:0000313" key="2">
    <source>
        <dbReference type="Proteomes" id="UP000033881"/>
    </source>
</evidence>
<accession>A0A0G0PG67</accession>
<dbReference type="Proteomes" id="UP000033881">
    <property type="component" value="Unassembled WGS sequence"/>
</dbReference>
<organism evidence="1 2">
    <name type="scientific">Candidatus Woesebacteria bacterium GW2011_GWB1_39_12</name>
    <dbReference type="NCBI Taxonomy" id="1618574"/>
    <lineage>
        <taxon>Bacteria</taxon>
        <taxon>Candidatus Woeseibacteriota</taxon>
    </lineage>
</organism>
<dbReference type="STRING" id="1618574.UT24_C0053G0006"/>
<comment type="caution">
    <text evidence="1">The sequence shown here is derived from an EMBL/GenBank/DDBJ whole genome shotgun (WGS) entry which is preliminary data.</text>
</comment>
<dbReference type="EMBL" id="LBWB01000053">
    <property type="protein sequence ID" value="KKQ97099.1"/>
    <property type="molecule type" value="Genomic_DNA"/>
</dbReference>
<proteinExistence type="predicted"/>
<evidence type="ECO:0000313" key="1">
    <source>
        <dbReference type="EMBL" id="KKQ97099.1"/>
    </source>
</evidence>
<reference evidence="1 2" key="1">
    <citation type="journal article" date="2015" name="Nature">
        <title>rRNA introns, odd ribosomes, and small enigmatic genomes across a large radiation of phyla.</title>
        <authorList>
            <person name="Brown C.T."/>
            <person name="Hug L.A."/>
            <person name="Thomas B.C."/>
            <person name="Sharon I."/>
            <person name="Castelle C.J."/>
            <person name="Singh A."/>
            <person name="Wilkins M.J."/>
            <person name="Williams K.H."/>
            <person name="Banfield J.F."/>
        </authorList>
    </citation>
    <scope>NUCLEOTIDE SEQUENCE [LARGE SCALE GENOMIC DNA]</scope>
</reference>
<gene>
    <name evidence="1" type="ORF">UT24_C0053G0006</name>
</gene>
<name>A0A0G0PG67_9BACT</name>
<dbReference type="AlphaFoldDB" id="A0A0G0PG67"/>